<evidence type="ECO:0000313" key="2">
    <source>
        <dbReference type="EMBL" id="GCA63619.1"/>
    </source>
</evidence>
<dbReference type="AlphaFoldDB" id="A0A391NYY7"/>
<keyword evidence="3" id="KW-1185">Reference proteome</keyword>
<organism evidence="2 3">
    <name type="scientific">Kipferlia bialata</name>
    <dbReference type="NCBI Taxonomy" id="797122"/>
    <lineage>
        <taxon>Eukaryota</taxon>
        <taxon>Metamonada</taxon>
        <taxon>Carpediemonas-like organisms</taxon>
        <taxon>Kipferlia</taxon>
    </lineage>
</organism>
<reference evidence="2 3" key="1">
    <citation type="journal article" date="2018" name="PLoS ONE">
        <title>The draft genome of Kipferlia bialata reveals reductive genome evolution in fornicate parasites.</title>
        <authorList>
            <person name="Tanifuji G."/>
            <person name="Takabayashi S."/>
            <person name="Kume K."/>
            <person name="Takagi M."/>
            <person name="Nakayama T."/>
            <person name="Kamikawa R."/>
            <person name="Inagaki Y."/>
            <person name="Hashimoto T."/>
        </authorList>
    </citation>
    <scope>NUCLEOTIDE SEQUENCE [LARGE SCALE GENOMIC DNA]</scope>
    <source>
        <strain evidence="2">NY0173</strain>
    </source>
</reference>
<dbReference type="PANTHER" id="PTHR46564:SF1">
    <property type="entry name" value="TRANSPOSASE"/>
    <property type="match status" value="1"/>
</dbReference>
<comment type="caution">
    <text evidence="2">The sequence shown here is derived from an EMBL/GenBank/DDBJ whole genome shotgun (WGS) entry which is preliminary data.</text>
</comment>
<proteinExistence type="predicted"/>
<dbReference type="InterPro" id="IPR038717">
    <property type="entry name" value="Tc1-like_DDE_dom"/>
</dbReference>
<dbReference type="PANTHER" id="PTHR46564">
    <property type="entry name" value="TRANSPOSASE"/>
    <property type="match status" value="1"/>
</dbReference>
<protein>
    <recommendedName>
        <fullName evidence="1">Tc1-like transposase DDE domain-containing protein</fullName>
    </recommendedName>
</protein>
<dbReference type="Pfam" id="PF13358">
    <property type="entry name" value="DDE_3"/>
    <property type="match status" value="1"/>
</dbReference>
<evidence type="ECO:0000259" key="1">
    <source>
        <dbReference type="Pfam" id="PF13358"/>
    </source>
</evidence>
<dbReference type="InterPro" id="IPR036397">
    <property type="entry name" value="RNaseH_sf"/>
</dbReference>
<accession>A0A391NYY7</accession>
<sequence>MNALRVTLDRLVFLDETSKDMRDAIRKYGWGPKNIALVVMGFFGRGDRVSVLAFQRVTGIKAIYGTPGTFRSDDFTRHVLDYLDRTPPPPNSCLVMDGASIHHQQELCDGIKARGHNYVFLPAYCPNANPVEFVFQDLKHELQYGGDIHTTSVLGYTKTFNIVKSAFLRYQYHDYSALFSKCGFHLDGSYSVPHDVMKADIQ</sequence>
<dbReference type="EMBL" id="BDIP01004271">
    <property type="protein sequence ID" value="GCA63619.1"/>
    <property type="molecule type" value="Genomic_DNA"/>
</dbReference>
<gene>
    <name evidence="2" type="ORF">KIPB_010960</name>
</gene>
<evidence type="ECO:0000313" key="3">
    <source>
        <dbReference type="Proteomes" id="UP000265618"/>
    </source>
</evidence>
<feature type="domain" description="Tc1-like transposase DDE" evidence="1">
    <location>
        <begin position="10"/>
        <end position="147"/>
    </location>
</feature>
<dbReference type="Gene3D" id="3.30.420.10">
    <property type="entry name" value="Ribonuclease H-like superfamily/Ribonuclease H"/>
    <property type="match status" value="1"/>
</dbReference>
<dbReference type="GO" id="GO:0003676">
    <property type="term" value="F:nucleic acid binding"/>
    <property type="evidence" value="ECO:0007669"/>
    <property type="project" value="InterPro"/>
</dbReference>
<name>A0A391NYY7_9EUKA</name>
<dbReference type="Proteomes" id="UP000265618">
    <property type="component" value="Unassembled WGS sequence"/>
</dbReference>
<dbReference type="OrthoDB" id="101918at2759"/>